<proteinExistence type="predicted"/>
<dbReference type="AlphaFoldDB" id="A0A5N6XQ62"/>
<protein>
    <submittedName>
        <fullName evidence="2">NAD binding domain of 6-phosphogluconate dehydrogenase-domain-containing protein</fullName>
    </submittedName>
</protein>
<dbReference type="PANTHER" id="PTHR43060">
    <property type="entry name" value="3-HYDROXYISOBUTYRATE DEHYDROGENASE-LIKE 1, MITOCHONDRIAL-RELATED"/>
    <property type="match status" value="1"/>
</dbReference>
<name>A0A5N6XQ62_9EURO</name>
<dbReference type="Pfam" id="PF03446">
    <property type="entry name" value="NAD_binding_2"/>
    <property type="match status" value="1"/>
</dbReference>
<sequence length="237" mass="25198">MGPSTMKKRRLGFAGLGAMGFGMAANLLKAAFAVNGFDISPKALSNFAALGSEASSSVCDASHVQQRFFVMVATPEQVNSLVFGVNGLGVSLRNSSILCLFSTLPPPYVVELKARLEVVGRVDIRLVDCPVSGGVVGATNRTLTVMMGGDAITIAAIRPELEAVSAPGRLFLTGTLGYASTIKMLNQHLAGIHIVAAAENFALAKALGLSSRDVHNVLINKTQVYYHYLYQEPWLRE</sequence>
<dbReference type="Proteomes" id="UP000325558">
    <property type="component" value="Unassembled WGS sequence"/>
</dbReference>
<evidence type="ECO:0000313" key="2">
    <source>
        <dbReference type="EMBL" id="KAE8335122.1"/>
    </source>
</evidence>
<gene>
    <name evidence="2" type="ORF">BDV24DRAFT_169543</name>
</gene>
<dbReference type="Gene3D" id="1.10.1040.10">
    <property type="entry name" value="N-(1-d-carboxylethyl)-l-norvaline Dehydrogenase, domain 2"/>
    <property type="match status" value="1"/>
</dbReference>
<dbReference type="EMBL" id="ML737230">
    <property type="protein sequence ID" value="KAE8335122.1"/>
    <property type="molecule type" value="Genomic_DNA"/>
</dbReference>
<organism evidence="2">
    <name type="scientific">Aspergillus arachidicola</name>
    <dbReference type="NCBI Taxonomy" id="656916"/>
    <lineage>
        <taxon>Eukaryota</taxon>
        <taxon>Fungi</taxon>
        <taxon>Dikarya</taxon>
        <taxon>Ascomycota</taxon>
        <taxon>Pezizomycotina</taxon>
        <taxon>Eurotiomycetes</taxon>
        <taxon>Eurotiomycetidae</taxon>
        <taxon>Eurotiales</taxon>
        <taxon>Aspergillaceae</taxon>
        <taxon>Aspergillus</taxon>
        <taxon>Aspergillus subgen. Circumdati</taxon>
    </lineage>
</organism>
<dbReference type="SUPFAM" id="SSF51735">
    <property type="entry name" value="NAD(P)-binding Rossmann-fold domains"/>
    <property type="match status" value="1"/>
</dbReference>
<dbReference type="InterPro" id="IPR036291">
    <property type="entry name" value="NAD(P)-bd_dom_sf"/>
</dbReference>
<dbReference type="OrthoDB" id="48988at2759"/>
<accession>A0A5N6XQ62</accession>
<evidence type="ECO:0000259" key="1">
    <source>
        <dbReference type="Pfam" id="PF03446"/>
    </source>
</evidence>
<feature type="domain" description="6-phosphogluconate dehydrogenase NADP-binding" evidence="1">
    <location>
        <begin position="11"/>
        <end position="166"/>
    </location>
</feature>
<dbReference type="Gene3D" id="3.40.50.720">
    <property type="entry name" value="NAD(P)-binding Rossmann-like Domain"/>
    <property type="match status" value="1"/>
</dbReference>
<dbReference type="InterPro" id="IPR013328">
    <property type="entry name" value="6PGD_dom2"/>
</dbReference>
<reference evidence="2" key="1">
    <citation type="submission" date="2019-04" db="EMBL/GenBank/DDBJ databases">
        <title>Friends and foes A comparative genomics study of 23 Aspergillus species from section Flavi.</title>
        <authorList>
            <consortium name="DOE Joint Genome Institute"/>
            <person name="Kjaerbolling I."/>
            <person name="Vesth T."/>
            <person name="Frisvad J.C."/>
            <person name="Nybo J.L."/>
            <person name="Theobald S."/>
            <person name="Kildgaard S."/>
            <person name="Isbrandt T."/>
            <person name="Kuo A."/>
            <person name="Sato A."/>
            <person name="Lyhne E.K."/>
            <person name="Kogle M.E."/>
            <person name="Wiebenga A."/>
            <person name="Kun R.S."/>
            <person name="Lubbers R.J."/>
            <person name="Makela M.R."/>
            <person name="Barry K."/>
            <person name="Chovatia M."/>
            <person name="Clum A."/>
            <person name="Daum C."/>
            <person name="Haridas S."/>
            <person name="He G."/>
            <person name="LaButti K."/>
            <person name="Lipzen A."/>
            <person name="Mondo S."/>
            <person name="Riley R."/>
            <person name="Salamov A."/>
            <person name="Simmons B.A."/>
            <person name="Magnuson J.K."/>
            <person name="Henrissat B."/>
            <person name="Mortensen U.H."/>
            <person name="Larsen T.O."/>
            <person name="Devries R.P."/>
            <person name="Grigoriev I.V."/>
            <person name="Machida M."/>
            <person name="Baker S.E."/>
            <person name="Andersen M.R."/>
        </authorList>
    </citation>
    <scope>NUCLEOTIDE SEQUENCE</scope>
    <source>
        <strain evidence="2">CBS 117612</strain>
    </source>
</reference>
<dbReference type="SUPFAM" id="SSF48179">
    <property type="entry name" value="6-phosphogluconate dehydrogenase C-terminal domain-like"/>
    <property type="match status" value="1"/>
</dbReference>
<dbReference type="InterPro" id="IPR006115">
    <property type="entry name" value="6PGDH_NADP-bd"/>
</dbReference>
<dbReference type="InterPro" id="IPR008927">
    <property type="entry name" value="6-PGluconate_DH-like_C_sf"/>
</dbReference>
<dbReference type="GO" id="GO:0050661">
    <property type="term" value="F:NADP binding"/>
    <property type="evidence" value="ECO:0007669"/>
    <property type="project" value="InterPro"/>
</dbReference>
<dbReference type="PANTHER" id="PTHR43060:SF17">
    <property type="entry name" value="L-THREONATE DEHYDROGENASE"/>
    <property type="match status" value="1"/>
</dbReference>